<dbReference type="RefSeq" id="XP_008614916.1">
    <property type="nucleotide sequence ID" value="XM_008616694.1"/>
</dbReference>
<dbReference type="Pfam" id="PF13439">
    <property type="entry name" value="Glyco_transf_4"/>
    <property type="match status" value="1"/>
</dbReference>
<dbReference type="OrthoDB" id="443318at2759"/>
<evidence type="ECO:0000313" key="3">
    <source>
        <dbReference type="Proteomes" id="UP000030762"/>
    </source>
</evidence>
<dbReference type="SUPFAM" id="SSF53756">
    <property type="entry name" value="UDP-Glycosyltransferase/glycogen phosphorylase"/>
    <property type="match status" value="1"/>
</dbReference>
<dbReference type="InterPro" id="IPR050194">
    <property type="entry name" value="Glycosyltransferase_grp1"/>
</dbReference>
<dbReference type="Proteomes" id="UP000030762">
    <property type="component" value="Unassembled WGS sequence"/>
</dbReference>
<sequence length="422" mass="47071">MLRRLHTHGQRHALRRLEHAMHSDRWLLVHPQHTLEPAPRDALRTKMLLAVLGLGALHTTLSLDNDVPPLWTTDAGPGLVLLSPTKPSILIVNDNLPTNVNGVVTFLANMERHASAYSVSYLNPSQFPHIDCPGYPDIKLSLPFRLVSKLRSHRPDFIHIATEGPLGLATRLYCDLNRIPYNSAYHTRIPEYMEVVFGVPEAIGYAYLRWFHRNSAAVLTTTDTMVHELRRRGFKSLIQPMKFGVDRRLFRPTIRRARETTTAHGPILLSVGRVSKEKGLDAFCDLDYPGATKIVVGDGPYRSELEARYPEIQFVGLQTGEALAEYYANADVLVFTSRTDTFGLVMIESLACGTPVAAFPVPGPLDAIECGVTGHLSEDLRASIDVCLGLDRAAVATASEVWSWEHCWATFEKHLVRSNLSE</sequence>
<dbReference type="OMA" id="NMERHAS"/>
<feature type="domain" description="Glycosyltransferase subfamily 4-like N-terminal" evidence="1">
    <location>
        <begin position="105"/>
        <end position="235"/>
    </location>
</feature>
<keyword evidence="3" id="KW-1185">Reference proteome</keyword>
<organism evidence="2 3">
    <name type="scientific">Saprolegnia diclina (strain VS20)</name>
    <dbReference type="NCBI Taxonomy" id="1156394"/>
    <lineage>
        <taxon>Eukaryota</taxon>
        <taxon>Sar</taxon>
        <taxon>Stramenopiles</taxon>
        <taxon>Oomycota</taxon>
        <taxon>Saprolegniomycetes</taxon>
        <taxon>Saprolegniales</taxon>
        <taxon>Saprolegniaceae</taxon>
        <taxon>Saprolegnia</taxon>
    </lineage>
</organism>
<dbReference type="STRING" id="1156394.T0RNG5"/>
<dbReference type="PANTHER" id="PTHR45947">
    <property type="entry name" value="SULFOQUINOVOSYL TRANSFERASE SQD2"/>
    <property type="match status" value="1"/>
</dbReference>
<dbReference type="Pfam" id="PF13692">
    <property type="entry name" value="Glyco_trans_1_4"/>
    <property type="match status" value="1"/>
</dbReference>
<evidence type="ECO:0000313" key="2">
    <source>
        <dbReference type="EMBL" id="EQC31517.1"/>
    </source>
</evidence>
<evidence type="ECO:0000259" key="1">
    <source>
        <dbReference type="Pfam" id="PF13439"/>
    </source>
</evidence>
<dbReference type="VEuPathDB" id="FungiDB:SDRG_10691"/>
<reference evidence="2 3" key="1">
    <citation type="submission" date="2012-04" db="EMBL/GenBank/DDBJ databases">
        <title>The Genome Sequence of Saprolegnia declina VS20.</title>
        <authorList>
            <consortium name="The Broad Institute Genome Sequencing Platform"/>
            <person name="Russ C."/>
            <person name="Nusbaum C."/>
            <person name="Tyler B."/>
            <person name="van West P."/>
            <person name="Dieguez-Uribeondo J."/>
            <person name="de Bruijn I."/>
            <person name="Tripathy S."/>
            <person name="Jiang R."/>
            <person name="Young S.K."/>
            <person name="Zeng Q."/>
            <person name="Gargeya S."/>
            <person name="Fitzgerald M."/>
            <person name="Haas B."/>
            <person name="Abouelleil A."/>
            <person name="Alvarado L."/>
            <person name="Arachchi H.M."/>
            <person name="Berlin A."/>
            <person name="Chapman S.B."/>
            <person name="Goldberg J."/>
            <person name="Griggs A."/>
            <person name="Gujja S."/>
            <person name="Hansen M."/>
            <person name="Howarth C."/>
            <person name="Imamovic A."/>
            <person name="Larimer J."/>
            <person name="McCowen C."/>
            <person name="Montmayeur A."/>
            <person name="Murphy C."/>
            <person name="Neiman D."/>
            <person name="Pearson M."/>
            <person name="Priest M."/>
            <person name="Roberts A."/>
            <person name="Saif S."/>
            <person name="Shea T."/>
            <person name="Sisk P."/>
            <person name="Sykes S."/>
            <person name="Wortman J."/>
            <person name="Nusbaum C."/>
            <person name="Birren B."/>
        </authorList>
    </citation>
    <scope>NUCLEOTIDE SEQUENCE [LARGE SCALE GENOMIC DNA]</scope>
    <source>
        <strain evidence="2 3">VS20</strain>
    </source>
</reference>
<dbReference type="Gene3D" id="3.40.50.2000">
    <property type="entry name" value="Glycogen Phosphorylase B"/>
    <property type="match status" value="2"/>
</dbReference>
<accession>T0RNG5</accession>
<dbReference type="EMBL" id="JH767168">
    <property type="protein sequence ID" value="EQC31517.1"/>
    <property type="molecule type" value="Genomic_DNA"/>
</dbReference>
<dbReference type="CDD" id="cd03814">
    <property type="entry name" value="GT4-like"/>
    <property type="match status" value="1"/>
</dbReference>
<dbReference type="eggNOG" id="KOG1111">
    <property type="taxonomic scope" value="Eukaryota"/>
</dbReference>
<dbReference type="InterPro" id="IPR028098">
    <property type="entry name" value="Glyco_trans_4-like_N"/>
</dbReference>
<proteinExistence type="predicted"/>
<dbReference type="GeneID" id="19951418"/>
<dbReference type="GO" id="GO:0016757">
    <property type="term" value="F:glycosyltransferase activity"/>
    <property type="evidence" value="ECO:0007669"/>
    <property type="project" value="UniProtKB-KW"/>
</dbReference>
<protein>
    <recommendedName>
        <fullName evidence="1">Glycosyltransferase subfamily 4-like N-terminal domain-containing protein</fullName>
    </recommendedName>
</protein>
<dbReference type="InParanoid" id="T0RNG5"/>
<gene>
    <name evidence="2" type="ORF">SDRG_10691</name>
</gene>
<name>T0RNG5_SAPDV</name>
<dbReference type="AlphaFoldDB" id="T0RNG5"/>
<dbReference type="PANTHER" id="PTHR45947:SF3">
    <property type="entry name" value="SULFOQUINOVOSYL TRANSFERASE SQD2"/>
    <property type="match status" value="1"/>
</dbReference>